<dbReference type="InterPro" id="IPR052614">
    <property type="entry name" value="CFAP65"/>
</dbReference>
<proteinExistence type="predicted"/>
<evidence type="ECO:0000313" key="3">
    <source>
        <dbReference type="Proteomes" id="UP001162483"/>
    </source>
</evidence>
<feature type="non-terminal residue" evidence="2">
    <location>
        <position position="188"/>
    </location>
</feature>
<dbReference type="EMBL" id="CATNWA010007416">
    <property type="protein sequence ID" value="CAI9554002.1"/>
    <property type="molecule type" value="Genomic_DNA"/>
</dbReference>
<evidence type="ECO:0000256" key="1">
    <source>
        <dbReference type="SAM" id="MobiDB-lite"/>
    </source>
</evidence>
<evidence type="ECO:0000313" key="2">
    <source>
        <dbReference type="EMBL" id="CAI9554002.1"/>
    </source>
</evidence>
<protein>
    <submittedName>
        <fullName evidence="2">Uncharacterized protein</fullName>
    </submittedName>
</protein>
<dbReference type="PANTHER" id="PTHR46127">
    <property type="entry name" value="CILIA- AND FLAGELLA-ASSOCIATED PROTEIN 65"/>
    <property type="match status" value="1"/>
</dbReference>
<dbReference type="Proteomes" id="UP001162483">
    <property type="component" value="Unassembled WGS sequence"/>
</dbReference>
<sequence>MLFTWYAGSPNASEVLQVSPLSGTVKPGESVSVVVTLQSADQASFYALELVCEIFMEKGLAEYERAIRDWEEEEERQTVEFTIHEPEKRFQMSCLKSGGPGRSQNKNQLTEIRKYKTLPPIKNGGYARPPVSRDRESRRALKESQKLPVRPEPPLPIQLHLSVTGRSHHTPDFLNQYQNDFQRHFQQR</sequence>
<gene>
    <name evidence="2" type="ORF">SPARVUS_LOCUS4125808</name>
</gene>
<organism evidence="2 3">
    <name type="scientific">Staurois parvus</name>
    <dbReference type="NCBI Taxonomy" id="386267"/>
    <lineage>
        <taxon>Eukaryota</taxon>
        <taxon>Metazoa</taxon>
        <taxon>Chordata</taxon>
        <taxon>Craniata</taxon>
        <taxon>Vertebrata</taxon>
        <taxon>Euteleostomi</taxon>
        <taxon>Amphibia</taxon>
        <taxon>Batrachia</taxon>
        <taxon>Anura</taxon>
        <taxon>Neobatrachia</taxon>
        <taxon>Ranoidea</taxon>
        <taxon>Ranidae</taxon>
        <taxon>Staurois</taxon>
    </lineage>
</organism>
<comment type="caution">
    <text evidence="2">The sequence shown here is derived from an EMBL/GenBank/DDBJ whole genome shotgun (WGS) entry which is preliminary data.</text>
</comment>
<feature type="compositionally biased region" description="Basic and acidic residues" evidence="1">
    <location>
        <begin position="131"/>
        <end position="145"/>
    </location>
</feature>
<dbReference type="PANTHER" id="PTHR46127:SF1">
    <property type="entry name" value="CILIA- AND FLAGELLA-ASSOCIATED PROTEIN 65"/>
    <property type="match status" value="1"/>
</dbReference>
<name>A0ABN9C2Y5_9NEOB</name>
<reference evidence="2" key="1">
    <citation type="submission" date="2023-05" db="EMBL/GenBank/DDBJ databases">
        <authorList>
            <person name="Stuckert A."/>
        </authorList>
    </citation>
    <scope>NUCLEOTIDE SEQUENCE</scope>
</reference>
<accession>A0ABN9C2Y5</accession>
<feature type="region of interest" description="Disordered" evidence="1">
    <location>
        <begin position="118"/>
        <end position="157"/>
    </location>
</feature>
<keyword evidence="3" id="KW-1185">Reference proteome</keyword>